<dbReference type="Proteomes" id="UP000631114">
    <property type="component" value="Unassembled WGS sequence"/>
</dbReference>
<keyword evidence="3" id="KW-1185">Reference proteome</keyword>
<reference evidence="2 3" key="1">
    <citation type="submission" date="2020-10" db="EMBL/GenBank/DDBJ databases">
        <title>The Coptis chinensis genome and diversification of protoberbering-type alkaloids.</title>
        <authorList>
            <person name="Wang B."/>
            <person name="Shu S."/>
            <person name="Song C."/>
            <person name="Liu Y."/>
        </authorList>
    </citation>
    <scope>NUCLEOTIDE SEQUENCE [LARGE SCALE GENOMIC DNA]</scope>
    <source>
        <strain evidence="2">HL-2020</strain>
        <tissue evidence="2">Leaf</tissue>
    </source>
</reference>
<feature type="chain" id="PRO_5032808550" description="Maturase K" evidence="1">
    <location>
        <begin position="23"/>
        <end position="158"/>
    </location>
</feature>
<evidence type="ECO:0000256" key="1">
    <source>
        <dbReference type="SAM" id="SignalP"/>
    </source>
</evidence>
<dbReference type="EMBL" id="JADFTS010000001">
    <property type="protein sequence ID" value="KAF9626510.1"/>
    <property type="molecule type" value="Genomic_DNA"/>
</dbReference>
<keyword evidence="1" id="KW-0732">Signal</keyword>
<sequence>MCIMEWHGLLLSIMNWWLGVQQKGETHTNVVYEYLLYLGDKYYNWQRTSFLGFLDHVFLEQVLSISLARFLDSGFFDQVHLIPLVPYISSDSKWDASPVSQVDISTYSEVGATRAAVDTSYLLPKSSMRVNFKEKILELLLAIFGKYVNNFLLGYFMT</sequence>
<dbReference type="AlphaFoldDB" id="A0A835IWL7"/>
<evidence type="ECO:0000313" key="2">
    <source>
        <dbReference type="EMBL" id="KAF9626510.1"/>
    </source>
</evidence>
<proteinExistence type="predicted"/>
<protein>
    <recommendedName>
        <fullName evidence="4">Maturase K</fullName>
    </recommendedName>
</protein>
<name>A0A835IWL7_9MAGN</name>
<organism evidence="2 3">
    <name type="scientific">Coptis chinensis</name>
    <dbReference type="NCBI Taxonomy" id="261450"/>
    <lineage>
        <taxon>Eukaryota</taxon>
        <taxon>Viridiplantae</taxon>
        <taxon>Streptophyta</taxon>
        <taxon>Embryophyta</taxon>
        <taxon>Tracheophyta</taxon>
        <taxon>Spermatophyta</taxon>
        <taxon>Magnoliopsida</taxon>
        <taxon>Ranunculales</taxon>
        <taxon>Ranunculaceae</taxon>
        <taxon>Coptidoideae</taxon>
        <taxon>Coptis</taxon>
    </lineage>
</organism>
<comment type="caution">
    <text evidence="2">The sequence shown here is derived from an EMBL/GenBank/DDBJ whole genome shotgun (WGS) entry which is preliminary data.</text>
</comment>
<feature type="signal peptide" evidence="1">
    <location>
        <begin position="1"/>
        <end position="22"/>
    </location>
</feature>
<accession>A0A835IWL7</accession>
<gene>
    <name evidence="2" type="ORF">IFM89_034444</name>
</gene>
<evidence type="ECO:0000313" key="3">
    <source>
        <dbReference type="Proteomes" id="UP000631114"/>
    </source>
</evidence>
<evidence type="ECO:0008006" key="4">
    <source>
        <dbReference type="Google" id="ProtNLM"/>
    </source>
</evidence>